<dbReference type="InterPro" id="IPR006913">
    <property type="entry name" value="CENP-V/GFA"/>
</dbReference>
<dbReference type="AlphaFoldDB" id="A0A2V5HRZ5"/>
<dbReference type="PANTHER" id="PTHR28620">
    <property type="entry name" value="CENTROMERE PROTEIN V"/>
    <property type="match status" value="1"/>
</dbReference>
<name>A0A2V5HRZ5_ASPV1</name>
<dbReference type="Pfam" id="PF04828">
    <property type="entry name" value="GFA"/>
    <property type="match status" value="1"/>
</dbReference>
<keyword evidence="3" id="KW-0862">Zinc</keyword>
<dbReference type="InterPro" id="IPR052355">
    <property type="entry name" value="CENP-V-like"/>
</dbReference>
<dbReference type="Gene3D" id="2.170.150.70">
    <property type="match status" value="1"/>
</dbReference>
<organism evidence="5 6">
    <name type="scientific">Aspergillus violaceofuscus (strain CBS 115571)</name>
    <dbReference type="NCBI Taxonomy" id="1450538"/>
    <lineage>
        <taxon>Eukaryota</taxon>
        <taxon>Fungi</taxon>
        <taxon>Dikarya</taxon>
        <taxon>Ascomycota</taxon>
        <taxon>Pezizomycotina</taxon>
        <taxon>Eurotiomycetes</taxon>
        <taxon>Eurotiomycetidae</taxon>
        <taxon>Eurotiales</taxon>
        <taxon>Aspergillaceae</taxon>
        <taxon>Aspergillus</taxon>
    </lineage>
</organism>
<evidence type="ECO:0000313" key="6">
    <source>
        <dbReference type="Proteomes" id="UP000249829"/>
    </source>
</evidence>
<feature type="domain" description="CENP-V/GFA" evidence="4">
    <location>
        <begin position="14"/>
        <end position="131"/>
    </location>
</feature>
<proteinExistence type="inferred from homology"/>
<dbReference type="STRING" id="1450538.A0A2V5HRZ5"/>
<dbReference type="EMBL" id="KZ825102">
    <property type="protein sequence ID" value="PYI24383.1"/>
    <property type="molecule type" value="Genomic_DNA"/>
</dbReference>
<dbReference type="SUPFAM" id="SSF51316">
    <property type="entry name" value="Mss4-like"/>
    <property type="match status" value="1"/>
</dbReference>
<evidence type="ECO:0000259" key="4">
    <source>
        <dbReference type="PROSITE" id="PS51891"/>
    </source>
</evidence>
<dbReference type="PROSITE" id="PS51891">
    <property type="entry name" value="CENP_V_GFA"/>
    <property type="match status" value="1"/>
</dbReference>
<dbReference type="GO" id="GO:0016846">
    <property type="term" value="F:carbon-sulfur lyase activity"/>
    <property type="evidence" value="ECO:0007669"/>
    <property type="project" value="InterPro"/>
</dbReference>
<evidence type="ECO:0000256" key="2">
    <source>
        <dbReference type="ARBA" id="ARBA00022723"/>
    </source>
</evidence>
<sequence length="136" mass="15199">MTFPPTPTGETSSHAGNCHCGAVQFHFILSPPLPEYPTASCNCSICSKNGYLLVYPFQKDFFIDQGAEVLQEYRFGDRKATHQFCSECGSSCFIWPPPMEGEPITAVNVRLLKDFDPEILKINKVDGKSFPPEYRA</sequence>
<protein>
    <recommendedName>
        <fullName evidence="4">CENP-V/GFA domain-containing protein</fullName>
    </recommendedName>
</protein>
<comment type="similarity">
    <text evidence="1">Belongs to the Gfa family.</text>
</comment>
<dbReference type="GO" id="GO:0046872">
    <property type="term" value="F:metal ion binding"/>
    <property type="evidence" value="ECO:0007669"/>
    <property type="project" value="UniProtKB-KW"/>
</dbReference>
<keyword evidence="6" id="KW-1185">Reference proteome</keyword>
<evidence type="ECO:0000256" key="3">
    <source>
        <dbReference type="ARBA" id="ARBA00022833"/>
    </source>
</evidence>
<dbReference type="OMA" id="CHCGRIA"/>
<evidence type="ECO:0000256" key="1">
    <source>
        <dbReference type="ARBA" id="ARBA00005495"/>
    </source>
</evidence>
<evidence type="ECO:0000313" key="5">
    <source>
        <dbReference type="EMBL" id="PYI24383.1"/>
    </source>
</evidence>
<gene>
    <name evidence="5" type="ORF">BO99DRAFT_398434</name>
</gene>
<dbReference type="InterPro" id="IPR011057">
    <property type="entry name" value="Mss4-like_sf"/>
</dbReference>
<keyword evidence="2" id="KW-0479">Metal-binding</keyword>
<dbReference type="Proteomes" id="UP000249829">
    <property type="component" value="Unassembled WGS sequence"/>
</dbReference>
<reference evidence="5 6" key="1">
    <citation type="submission" date="2018-02" db="EMBL/GenBank/DDBJ databases">
        <title>The genomes of Aspergillus section Nigri reveals drivers in fungal speciation.</title>
        <authorList>
            <consortium name="DOE Joint Genome Institute"/>
            <person name="Vesth T.C."/>
            <person name="Nybo J."/>
            <person name="Theobald S."/>
            <person name="Brandl J."/>
            <person name="Frisvad J.C."/>
            <person name="Nielsen K.F."/>
            <person name="Lyhne E.K."/>
            <person name="Kogle M.E."/>
            <person name="Kuo A."/>
            <person name="Riley R."/>
            <person name="Clum A."/>
            <person name="Nolan M."/>
            <person name="Lipzen A."/>
            <person name="Salamov A."/>
            <person name="Henrissat B."/>
            <person name="Wiebenga A."/>
            <person name="De vries R.P."/>
            <person name="Grigoriev I.V."/>
            <person name="Mortensen U.H."/>
            <person name="Andersen M.R."/>
            <person name="Baker S.E."/>
        </authorList>
    </citation>
    <scope>NUCLEOTIDE SEQUENCE [LARGE SCALE GENOMIC DNA]</scope>
    <source>
        <strain evidence="5 6">CBS 115571</strain>
    </source>
</reference>
<dbReference type="PANTHER" id="PTHR28620:SF1">
    <property type="entry name" value="CENP-V_GFA DOMAIN-CONTAINING PROTEIN"/>
    <property type="match status" value="1"/>
</dbReference>
<accession>A0A2V5HRZ5</accession>